<sequence length="1231" mass="137697">MGYKLKWPFSRKDKEKKRGPKTVSIFLGFFFMVNYCLGTGFLGVPFSFFYAGYLASIPTLLLVAFVSWNNAEWTIETMSRAQAIDTWRREKKRVSGVLQSESESEREILIQDTSEPSQGNPGEPQSSPRYEIRCTRKFEPIEVCEIFLNQWGKYTYMIIWTLNCFLTGWSFTTVAASAWSTNIPFSSSTIQQCTGEDFLRVLIPQNQPCWHAYMICVLLFAAIVVPLSLLDLSEQAVLHMTMGLLRFVTIAIIVLYSVVKLSVATNECSFSVTHNSSLFLSENSTDADFFTSDNASLFSTIEYGFSDLSRIVFRFDVKGWLVSIPIFTFALMLHQGIPALTHPIKEKHFLRQFMVAMFGIATISYLSLGVVVPLWFKANIQETCTLNWVPLLTSPNAGIQALSYYIILFPSIDVISAYPLLIHAISNNIFMIICGRDTSRKSKHPTRDNVLYYIIKFLSATLPVVAALFISNLVYVLKYAGITGFFICFLFPTWLQLRSIWVCSKEFGDSKMVTVEMKNIGKVPLLNGEVNGEGDDGGGKGEEKEGEGVLENKKGVRAKGSRFSALVCFKNRLSQMCATYETPYSNKYLSHPVTVAVLGGVGVVLFLLGLASLGVVFTTSAFTYLRTWGSSTVSFCFWPLVIMGIRWPFCGTKQKGPKTISIFLGFFFMVNYCLGTGFLGVPFSFFYAGYLASIPTLLLVAFVSWNNAEWTIETMSRAQALEHWQKERDEKVQSSDSESEREKLIASGISSAGNYLSHPRYEIRLTRKFEPTELCEIFLSRWGKALYITILTVYSFLVCWSFTTVAGSAWATNIPFSSSSLQRCGSEDFLHVLIPADQACRNSYMLCVFLFAVITVPLSLVDLKEQAFLQMILGLLRFATIAGIVLYSIVSIGEGGDGCPISDWTNDTRNESYWNLSNVSMWTLSRSSGYADFSDIVFRFDPKGWLVSTPVFAYAFILHQGIPALTHPIREKHLLRKLMVAMFSIATISYLSLGVVVPLWFKANIQETCTLNWVDTAKSGSPGIRALSYYLVLFPSIDVASAYPLVVYTISNNIYTTLFCRDTSRKSKTPKLDFALQLVIKFVAASVPIAAALLVSNLVYVLKYAGLTGFFISFFFPTALQLSSIWRCSKEFPPKSHSGTRTRDHPTGSARKHIYDLQNGSLVADKECSSGTSVQSRISLMFSGYRTPFSNRLLSHPVSVVLIGGVGVLLFLLTVTSLAVHPRQLHCSDEL</sequence>
<feature type="transmembrane region" description="Helical" evidence="6">
    <location>
        <begin position="659"/>
        <end position="679"/>
    </location>
</feature>
<feature type="domain" description="Amino acid transporter transmembrane" evidence="7">
    <location>
        <begin position="659"/>
        <end position="1130"/>
    </location>
</feature>
<feature type="transmembrane region" description="Helical" evidence="6">
    <location>
        <begin position="868"/>
        <end position="890"/>
    </location>
</feature>
<feature type="compositionally biased region" description="Basic and acidic residues" evidence="5">
    <location>
        <begin position="537"/>
        <end position="548"/>
    </location>
</feature>
<feature type="compositionally biased region" description="Polar residues" evidence="5">
    <location>
        <begin position="111"/>
        <end position="128"/>
    </location>
</feature>
<feature type="transmembrane region" description="Helical" evidence="6">
    <location>
        <begin position="628"/>
        <end position="647"/>
    </location>
</feature>
<evidence type="ECO:0000313" key="9">
    <source>
        <dbReference type="Proteomes" id="UP001174909"/>
    </source>
</evidence>
<feature type="transmembrane region" description="Helical" evidence="6">
    <location>
        <begin position="476"/>
        <end position="495"/>
    </location>
</feature>
<feature type="region of interest" description="Disordered" evidence="5">
    <location>
        <begin position="102"/>
        <end position="128"/>
    </location>
</feature>
<dbReference type="InterPro" id="IPR013057">
    <property type="entry name" value="AA_transpt_TM"/>
</dbReference>
<evidence type="ECO:0000256" key="5">
    <source>
        <dbReference type="SAM" id="MobiDB-lite"/>
    </source>
</evidence>
<dbReference type="EMBL" id="CASHTH010002481">
    <property type="protein sequence ID" value="CAI8030432.1"/>
    <property type="molecule type" value="Genomic_DNA"/>
</dbReference>
<keyword evidence="9" id="KW-1185">Reference proteome</keyword>
<dbReference type="GO" id="GO:0016020">
    <property type="term" value="C:membrane"/>
    <property type="evidence" value="ECO:0007669"/>
    <property type="project" value="UniProtKB-SubCell"/>
</dbReference>
<feature type="transmembrane region" description="Helical" evidence="6">
    <location>
        <begin position="320"/>
        <end position="341"/>
    </location>
</feature>
<feature type="transmembrane region" description="Helical" evidence="6">
    <location>
        <begin position="1072"/>
        <end position="1095"/>
    </location>
</feature>
<organism evidence="8 9">
    <name type="scientific">Geodia barretti</name>
    <name type="common">Barrett's horny sponge</name>
    <dbReference type="NCBI Taxonomy" id="519541"/>
    <lineage>
        <taxon>Eukaryota</taxon>
        <taxon>Metazoa</taxon>
        <taxon>Porifera</taxon>
        <taxon>Demospongiae</taxon>
        <taxon>Heteroscleromorpha</taxon>
        <taxon>Tetractinellida</taxon>
        <taxon>Astrophorina</taxon>
        <taxon>Geodiidae</taxon>
        <taxon>Geodia</taxon>
    </lineage>
</organism>
<feature type="transmembrane region" description="Helical" evidence="6">
    <location>
        <begin position="1101"/>
        <end position="1120"/>
    </location>
</feature>
<keyword evidence="4 6" id="KW-0472">Membrane</keyword>
<feature type="transmembrane region" description="Helical" evidence="6">
    <location>
        <begin position="48"/>
        <end position="68"/>
    </location>
</feature>
<evidence type="ECO:0000259" key="7">
    <source>
        <dbReference type="Pfam" id="PF01490"/>
    </source>
</evidence>
<dbReference type="Pfam" id="PF01490">
    <property type="entry name" value="Aa_trans"/>
    <property type="match status" value="2"/>
</dbReference>
<accession>A0AA35WXR4</accession>
<evidence type="ECO:0000256" key="4">
    <source>
        <dbReference type="ARBA" id="ARBA00023136"/>
    </source>
</evidence>
<feature type="transmembrane region" description="Helical" evidence="6">
    <location>
        <begin position="237"/>
        <end position="259"/>
    </location>
</feature>
<evidence type="ECO:0000313" key="8">
    <source>
        <dbReference type="EMBL" id="CAI8030432.1"/>
    </source>
</evidence>
<feature type="domain" description="Amino acid transporter transmembrane" evidence="7">
    <location>
        <begin position="143"/>
        <end position="509"/>
    </location>
</feature>
<dbReference type="AlphaFoldDB" id="A0AA35WXR4"/>
<keyword evidence="2 6" id="KW-0812">Transmembrane</keyword>
<feature type="transmembrane region" description="Helical" evidence="6">
    <location>
        <begin position="685"/>
        <end position="705"/>
    </location>
</feature>
<keyword evidence="3 6" id="KW-1133">Transmembrane helix</keyword>
<reference evidence="8" key="1">
    <citation type="submission" date="2023-03" db="EMBL/GenBank/DDBJ databases">
        <authorList>
            <person name="Steffen K."/>
            <person name="Cardenas P."/>
        </authorList>
    </citation>
    <scope>NUCLEOTIDE SEQUENCE</scope>
</reference>
<comment type="subcellular location">
    <subcellularLocation>
        <location evidence="1">Membrane</location>
    </subcellularLocation>
</comment>
<feature type="transmembrane region" description="Helical" evidence="6">
    <location>
        <begin position="1198"/>
        <end position="1220"/>
    </location>
</feature>
<comment type="caution">
    <text evidence="8">The sequence shown here is derived from an EMBL/GenBank/DDBJ whole genome shotgun (WGS) entry which is preliminary data.</text>
</comment>
<feature type="transmembrane region" description="Helical" evidence="6">
    <location>
        <begin position="978"/>
        <end position="1001"/>
    </location>
</feature>
<feature type="transmembrane region" description="Helical" evidence="6">
    <location>
        <begin position="210"/>
        <end position="230"/>
    </location>
</feature>
<feature type="transmembrane region" description="Helical" evidence="6">
    <location>
        <begin position="21"/>
        <end position="42"/>
    </location>
</feature>
<dbReference type="PANTHER" id="PTHR16189">
    <property type="entry name" value="TRANSMEMBRANE PROTEIN 104-RELATED"/>
    <property type="match status" value="1"/>
</dbReference>
<evidence type="ECO:0000256" key="1">
    <source>
        <dbReference type="ARBA" id="ARBA00004370"/>
    </source>
</evidence>
<evidence type="ECO:0000256" key="3">
    <source>
        <dbReference type="ARBA" id="ARBA00022989"/>
    </source>
</evidence>
<feature type="transmembrane region" description="Helical" evidence="6">
    <location>
        <begin position="1027"/>
        <end position="1051"/>
    </location>
</feature>
<feature type="transmembrane region" description="Helical" evidence="6">
    <location>
        <begin position="353"/>
        <end position="376"/>
    </location>
</feature>
<feature type="region of interest" description="Disordered" evidence="5">
    <location>
        <begin position="528"/>
        <end position="548"/>
    </location>
</feature>
<evidence type="ECO:0000256" key="6">
    <source>
        <dbReference type="SAM" id="Phobius"/>
    </source>
</evidence>
<feature type="transmembrane region" description="Helical" evidence="6">
    <location>
        <begin position="843"/>
        <end position="861"/>
    </location>
</feature>
<feature type="transmembrane region" description="Helical" evidence="6">
    <location>
        <begin position="450"/>
        <end position="470"/>
    </location>
</feature>
<name>A0AA35WXR4_GEOBA</name>
<dbReference type="PANTHER" id="PTHR16189:SF2">
    <property type="entry name" value="AMINO ACID TRANSPORTER TRANSMEMBRANE DOMAIN-CONTAINING PROTEIN"/>
    <property type="match status" value="1"/>
</dbReference>
<feature type="transmembrane region" description="Helical" evidence="6">
    <location>
        <begin position="595"/>
        <end position="622"/>
    </location>
</feature>
<protein>
    <submittedName>
        <fullName evidence="8">Transmembrane protein 104 homolog</fullName>
    </submittedName>
</protein>
<proteinExistence type="predicted"/>
<dbReference type="Proteomes" id="UP001174909">
    <property type="component" value="Unassembled WGS sequence"/>
</dbReference>
<evidence type="ECO:0000256" key="2">
    <source>
        <dbReference type="ARBA" id="ARBA00022692"/>
    </source>
</evidence>
<feature type="transmembrane region" description="Helical" evidence="6">
    <location>
        <begin position="945"/>
        <end position="966"/>
    </location>
</feature>
<feature type="transmembrane region" description="Helical" evidence="6">
    <location>
        <begin position="786"/>
        <end position="811"/>
    </location>
</feature>
<gene>
    <name evidence="8" type="ORF">GBAR_LOCUS17264</name>
</gene>